<dbReference type="InterPro" id="IPR050834">
    <property type="entry name" value="Glycosyltransf_2"/>
</dbReference>
<dbReference type="CDD" id="cd00761">
    <property type="entry name" value="Glyco_tranf_GTA_type"/>
    <property type="match status" value="1"/>
</dbReference>
<accession>A0A420XLZ6</accession>
<proteinExistence type="predicted"/>
<evidence type="ECO:0000313" key="3">
    <source>
        <dbReference type="Proteomes" id="UP000281955"/>
    </source>
</evidence>
<dbReference type="Gene3D" id="3.90.550.10">
    <property type="entry name" value="Spore Coat Polysaccharide Biosynthesis Protein SpsA, Chain A"/>
    <property type="match status" value="1"/>
</dbReference>
<keyword evidence="3" id="KW-1185">Reference proteome</keyword>
<dbReference type="RefSeq" id="WP_121194409.1">
    <property type="nucleotide sequence ID" value="NZ_RBWV01000014.1"/>
</dbReference>
<dbReference type="Proteomes" id="UP000281955">
    <property type="component" value="Unassembled WGS sequence"/>
</dbReference>
<gene>
    <name evidence="2" type="ORF">CLV35_3124</name>
</gene>
<dbReference type="PANTHER" id="PTHR43685:SF2">
    <property type="entry name" value="GLYCOSYLTRANSFERASE 2-LIKE DOMAIN-CONTAINING PROTEIN"/>
    <property type="match status" value="1"/>
</dbReference>
<dbReference type="Pfam" id="PF00535">
    <property type="entry name" value="Glycos_transf_2"/>
    <property type="match status" value="1"/>
</dbReference>
<dbReference type="SUPFAM" id="SSF53448">
    <property type="entry name" value="Nucleotide-diphospho-sugar transferases"/>
    <property type="match status" value="1"/>
</dbReference>
<dbReference type="AlphaFoldDB" id="A0A420XLZ6"/>
<protein>
    <submittedName>
        <fullName evidence="2">GT2 family glycosyltransferase</fullName>
    </submittedName>
</protein>
<name>A0A420XLZ6_9ACTN</name>
<dbReference type="OrthoDB" id="153025at2"/>
<evidence type="ECO:0000313" key="2">
    <source>
        <dbReference type="EMBL" id="RKS71328.1"/>
    </source>
</evidence>
<organism evidence="2 3">
    <name type="scientific">Motilibacter peucedani</name>
    <dbReference type="NCBI Taxonomy" id="598650"/>
    <lineage>
        <taxon>Bacteria</taxon>
        <taxon>Bacillati</taxon>
        <taxon>Actinomycetota</taxon>
        <taxon>Actinomycetes</taxon>
        <taxon>Motilibacterales</taxon>
        <taxon>Motilibacteraceae</taxon>
        <taxon>Motilibacter</taxon>
    </lineage>
</organism>
<dbReference type="InParanoid" id="A0A420XLZ6"/>
<reference evidence="2 3" key="1">
    <citation type="submission" date="2018-10" db="EMBL/GenBank/DDBJ databases">
        <title>Genomic Encyclopedia of Archaeal and Bacterial Type Strains, Phase II (KMG-II): from individual species to whole genera.</title>
        <authorList>
            <person name="Goeker M."/>
        </authorList>
    </citation>
    <scope>NUCLEOTIDE SEQUENCE [LARGE SCALE GENOMIC DNA]</scope>
    <source>
        <strain evidence="2 3">RP-AC37</strain>
    </source>
</reference>
<dbReference type="InterPro" id="IPR029044">
    <property type="entry name" value="Nucleotide-diphossugar_trans"/>
</dbReference>
<dbReference type="EMBL" id="RBWV01000014">
    <property type="protein sequence ID" value="RKS71328.1"/>
    <property type="molecule type" value="Genomic_DNA"/>
</dbReference>
<comment type="caution">
    <text evidence="2">The sequence shown here is derived from an EMBL/GenBank/DDBJ whole genome shotgun (WGS) entry which is preliminary data.</text>
</comment>
<dbReference type="InterPro" id="IPR001173">
    <property type="entry name" value="Glyco_trans_2-like"/>
</dbReference>
<sequence>MTQTPELAEPAGSDWPAVSVVVPTVDRPEWMKRAVEAIIGQDYPGTVECIVVFDGTEPRLPEVELPEGRTLRAAVNTRTRGLAGNRNSGYLVATGELVCACDDDDEWMQGKLTAQVRLMQASPSASACVTGIVIAHEGRELERRAPAHPLELSDMLRDRHIEIHPSAFMVSREHLLSDIGLVDEEIPGGYGEDYEWLLRAARVGPIVSVPEPYVRVYWHDSSFFVSKWDTIEKALTYLLERFPEFETEPAGLARVEGQLAFASAAMGQRRKAVSTAVRSLRRSRTPKQSYAALLVASRLVSADRVVTTARRFGHGI</sequence>
<keyword evidence="2" id="KW-0808">Transferase</keyword>
<dbReference type="PANTHER" id="PTHR43685">
    <property type="entry name" value="GLYCOSYLTRANSFERASE"/>
    <property type="match status" value="1"/>
</dbReference>
<dbReference type="GO" id="GO:0016740">
    <property type="term" value="F:transferase activity"/>
    <property type="evidence" value="ECO:0007669"/>
    <property type="project" value="UniProtKB-KW"/>
</dbReference>
<feature type="domain" description="Glycosyltransferase 2-like" evidence="1">
    <location>
        <begin position="19"/>
        <end position="158"/>
    </location>
</feature>
<evidence type="ECO:0000259" key="1">
    <source>
        <dbReference type="Pfam" id="PF00535"/>
    </source>
</evidence>